<evidence type="ECO:0000256" key="3">
    <source>
        <dbReference type="RuleBase" id="RU003457"/>
    </source>
</evidence>
<keyword evidence="7" id="KW-1185">Reference proteome</keyword>
<evidence type="ECO:0008006" key="8">
    <source>
        <dbReference type="Google" id="ProtNLM"/>
    </source>
</evidence>
<keyword evidence="2" id="KW-0479">Metal-binding</keyword>
<evidence type="ECO:0000256" key="1">
    <source>
        <dbReference type="ARBA" id="ARBA00008416"/>
    </source>
</evidence>
<dbReference type="Pfam" id="PF02678">
    <property type="entry name" value="Pirin"/>
    <property type="match status" value="1"/>
</dbReference>
<dbReference type="InterPro" id="IPR011051">
    <property type="entry name" value="RmlC_Cupin_sf"/>
</dbReference>
<dbReference type="Proteomes" id="UP000199758">
    <property type="component" value="Unassembled WGS sequence"/>
</dbReference>
<name>A0A1M5LM01_9GAMM</name>
<dbReference type="CDD" id="cd02910">
    <property type="entry name" value="cupin_Yhhw_N"/>
    <property type="match status" value="1"/>
</dbReference>
<protein>
    <recommendedName>
        <fullName evidence="8">Pirin N-terminal domain-containing protein</fullName>
    </recommendedName>
</protein>
<dbReference type="InterPro" id="IPR014710">
    <property type="entry name" value="RmlC-like_jellyroll"/>
</dbReference>
<feature type="domain" description="Quercetin 2,3-dioxygenase C-terminal cupin" evidence="5">
    <location>
        <begin position="147"/>
        <end position="231"/>
    </location>
</feature>
<dbReference type="RefSeq" id="WP_072894758.1">
    <property type="nucleotide sequence ID" value="NZ_FQWZ01000002.1"/>
</dbReference>
<evidence type="ECO:0000259" key="4">
    <source>
        <dbReference type="Pfam" id="PF02678"/>
    </source>
</evidence>
<dbReference type="AlphaFoldDB" id="A0A1M5LM01"/>
<comment type="similarity">
    <text evidence="1 3">Belongs to the pirin family.</text>
</comment>
<evidence type="ECO:0000313" key="7">
    <source>
        <dbReference type="Proteomes" id="UP000199758"/>
    </source>
</evidence>
<dbReference type="OrthoDB" id="9780903at2"/>
<dbReference type="Pfam" id="PF17954">
    <property type="entry name" value="Pirin_C_2"/>
    <property type="match status" value="1"/>
</dbReference>
<dbReference type="SUPFAM" id="SSF51182">
    <property type="entry name" value="RmlC-like cupins"/>
    <property type="match status" value="1"/>
</dbReference>
<dbReference type="PANTHER" id="PTHR43212">
    <property type="entry name" value="QUERCETIN 2,3-DIOXYGENASE"/>
    <property type="match status" value="1"/>
</dbReference>
<gene>
    <name evidence="6" type="ORF">SAMN04488068_0978</name>
</gene>
<evidence type="ECO:0000259" key="5">
    <source>
        <dbReference type="Pfam" id="PF17954"/>
    </source>
</evidence>
<dbReference type="InterPro" id="IPR041602">
    <property type="entry name" value="Quercetinase_C"/>
</dbReference>
<dbReference type="STRING" id="490188.SAMN04488068_0978"/>
<dbReference type="PIRSF" id="PIRSF006232">
    <property type="entry name" value="Pirin"/>
    <property type="match status" value="1"/>
</dbReference>
<reference evidence="6 7" key="1">
    <citation type="submission" date="2016-11" db="EMBL/GenBank/DDBJ databases">
        <authorList>
            <person name="Jaros S."/>
            <person name="Januszkiewicz K."/>
            <person name="Wedrychowicz H."/>
        </authorList>
    </citation>
    <scope>NUCLEOTIDE SEQUENCE [LARGE SCALE GENOMIC DNA]</scope>
    <source>
        <strain evidence="6 7">CGMCC 1.7049</strain>
    </source>
</reference>
<feature type="domain" description="Pirin N-terminal" evidence="4">
    <location>
        <begin position="11"/>
        <end position="119"/>
    </location>
</feature>
<proteinExistence type="inferred from homology"/>
<dbReference type="EMBL" id="FQWZ01000002">
    <property type="protein sequence ID" value="SHG65986.1"/>
    <property type="molecule type" value="Genomic_DNA"/>
</dbReference>
<organism evidence="6 7">
    <name type="scientific">Hydrocarboniphaga daqingensis</name>
    <dbReference type="NCBI Taxonomy" id="490188"/>
    <lineage>
        <taxon>Bacteria</taxon>
        <taxon>Pseudomonadati</taxon>
        <taxon>Pseudomonadota</taxon>
        <taxon>Gammaproteobacteria</taxon>
        <taxon>Nevskiales</taxon>
        <taxon>Nevskiaceae</taxon>
        <taxon>Hydrocarboniphaga</taxon>
    </lineage>
</organism>
<dbReference type="InterPro" id="IPR003829">
    <property type="entry name" value="Pirin_N_dom"/>
</dbReference>
<accession>A0A1M5LM01</accession>
<evidence type="ECO:0000256" key="2">
    <source>
        <dbReference type="PIRSR" id="PIRSR006232-1"/>
    </source>
</evidence>
<feature type="binding site" evidence="2">
    <location>
        <position position="59"/>
    </location>
    <ligand>
        <name>Fe cation</name>
        <dbReference type="ChEBI" id="CHEBI:24875"/>
    </ligand>
</feature>
<dbReference type="PANTHER" id="PTHR43212:SF3">
    <property type="entry name" value="QUERCETIN 2,3-DIOXYGENASE"/>
    <property type="match status" value="1"/>
</dbReference>
<keyword evidence="2" id="KW-0408">Iron</keyword>
<feature type="binding site" evidence="2">
    <location>
        <position position="101"/>
    </location>
    <ligand>
        <name>Fe cation</name>
        <dbReference type="ChEBI" id="CHEBI:24875"/>
    </ligand>
</feature>
<dbReference type="InterPro" id="IPR012093">
    <property type="entry name" value="Pirin"/>
</dbReference>
<feature type="binding site" evidence="2">
    <location>
        <position position="103"/>
    </location>
    <ligand>
        <name>Fe cation</name>
        <dbReference type="ChEBI" id="CHEBI:24875"/>
    </ligand>
</feature>
<evidence type="ECO:0000313" key="6">
    <source>
        <dbReference type="EMBL" id="SHG65986.1"/>
    </source>
</evidence>
<sequence>MIRFHSSADRGHADHGWLNSHHSFSFGEYYDAAKMGFGPLRVINDDRVVGGAGFPPHSHRDMEIISYVIDGGLRHRDSTGGTSVILPGELQLMTAGSGITHSEMNASPIDGVHFLQIWIVPSVRGAAPGYQQAALDTAALQRGFATVVAPAGEGAPFTILQDARLQIAWPEAGQRLMPTIRADRQYYLHVATGSVETSGRTLKAGDALTLTGENALHVTAGDDAQLLLFDLPA</sequence>
<dbReference type="GO" id="GO:0046872">
    <property type="term" value="F:metal ion binding"/>
    <property type="evidence" value="ECO:0007669"/>
    <property type="project" value="UniProtKB-KW"/>
</dbReference>
<feature type="binding site" evidence="2">
    <location>
        <position position="57"/>
    </location>
    <ligand>
        <name>Fe cation</name>
        <dbReference type="ChEBI" id="CHEBI:24875"/>
    </ligand>
</feature>
<dbReference type="Gene3D" id="2.60.120.10">
    <property type="entry name" value="Jelly Rolls"/>
    <property type="match status" value="2"/>
</dbReference>
<comment type="cofactor">
    <cofactor evidence="2">
        <name>Fe cation</name>
        <dbReference type="ChEBI" id="CHEBI:24875"/>
    </cofactor>
    <text evidence="2">Binds 1 Fe cation per subunit.</text>
</comment>